<keyword evidence="2" id="KW-1185">Reference proteome</keyword>
<sequence>MIAGTAAETLPFSRIGVERAGDNAELHTVEGATHVDLYGVDEYVTPAVARLTEFFGRHLARD</sequence>
<evidence type="ECO:0008006" key="3">
    <source>
        <dbReference type="Google" id="ProtNLM"/>
    </source>
</evidence>
<dbReference type="KEGG" id="scad:DN051_05130"/>
<evidence type="ECO:0000313" key="2">
    <source>
        <dbReference type="Proteomes" id="UP000249616"/>
    </source>
</evidence>
<gene>
    <name evidence="1" type="ORF">DN051_05130</name>
</gene>
<protein>
    <recommendedName>
        <fullName evidence="3">Alpha/beta hydrolase</fullName>
    </recommendedName>
</protein>
<organism evidence="1 2">
    <name type="scientific">Streptomyces cadmiisoli</name>
    <dbReference type="NCBI Taxonomy" id="2184053"/>
    <lineage>
        <taxon>Bacteria</taxon>
        <taxon>Bacillati</taxon>
        <taxon>Actinomycetota</taxon>
        <taxon>Actinomycetes</taxon>
        <taxon>Kitasatosporales</taxon>
        <taxon>Streptomycetaceae</taxon>
        <taxon>Streptomyces</taxon>
        <taxon>Streptomyces aurantiacus group</taxon>
    </lineage>
</organism>
<dbReference type="EMBL" id="CP030073">
    <property type="protein sequence ID" value="AWW36096.1"/>
    <property type="molecule type" value="Genomic_DNA"/>
</dbReference>
<dbReference type="InterPro" id="IPR029058">
    <property type="entry name" value="AB_hydrolase_fold"/>
</dbReference>
<proteinExistence type="predicted"/>
<dbReference type="Proteomes" id="UP000249616">
    <property type="component" value="Chromosome"/>
</dbReference>
<accession>A0A2Z4IU75</accession>
<reference evidence="1 2" key="1">
    <citation type="journal article" date="2019" name="Int. J. Syst. Evol. Microbiol.">
        <title>Streptomyces cadmiisoli sp. nov., a novel actinomycete isolated from cadmium-contaminated soil.</title>
        <authorList>
            <person name="Li K."/>
            <person name="Tang X."/>
            <person name="Zhao J."/>
            <person name="Guo Y."/>
            <person name="Tang Y."/>
            <person name="Gao J."/>
        </authorList>
    </citation>
    <scope>NUCLEOTIDE SEQUENCE [LARGE SCALE GENOMIC DNA]</scope>
    <source>
        <strain evidence="1 2">ZFG47</strain>
    </source>
</reference>
<name>A0A2Z4IU75_9ACTN</name>
<dbReference type="AlphaFoldDB" id="A0A2Z4IU75"/>
<dbReference type="Gene3D" id="3.40.50.1820">
    <property type="entry name" value="alpha/beta hydrolase"/>
    <property type="match status" value="1"/>
</dbReference>
<evidence type="ECO:0000313" key="1">
    <source>
        <dbReference type="EMBL" id="AWW36096.1"/>
    </source>
</evidence>